<dbReference type="InterPro" id="IPR051140">
    <property type="entry name" value="GATA_TF"/>
</dbReference>
<evidence type="ECO:0000313" key="7">
    <source>
        <dbReference type="EMBL" id="ANB13141.1"/>
    </source>
</evidence>
<evidence type="ECO:0000313" key="8">
    <source>
        <dbReference type="Proteomes" id="UP000189580"/>
    </source>
</evidence>
<dbReference type="GO" id="GO:0006355">
    <property type="term" value="P:regulation of DNA-templated transcription"/>
    <property type="evidence" value="ECO:0007669"/>
    <property type="project" value="InterPro"/>
</dbReference>
<name>A0A167DPJ2_9ASCO</name>
<feature type="region of interest" description="Disordered" evidence="5">
    <location>
        <begin position="425"/>
        <end position="471"/>
    </location>
</feature>
<dbReference type="PROSITE" id="PS00344">
    <property type="entry name" value="GATA_ZN_FINGER_1"/>
    <property type="match status" value="1"/>
</dbReference>
<reference evidence="7 8" key="1">
    <citation type="submission" date="2016-02" db="EMBL/GenBank/DDBJ databases">
        <title>Complete genome sequence and transcriptome regulation of the pentose utilising yeast Sugiyamaella lignohabitans.</title>
        <authorList>
            <person name="Bellasio M."/>
            <person name="Peymann A."/>
            <person name="Valli M."/>
            <person name="Sipitzky M."/>
            <person name="Graf A."/>
            <person name="Sauer M."/>
            <person name="Marx H."/>
            <person name="Mattanovich D."/>
        </authorList>
    </citation>
    <scope>NUCLEOTIDE SEQUENCE [LARGE SCALE GENOMIC DNA]</scope>
    <source>
        <strain evidence="7 8">CBS 10342</strain>
    </source>
</reference>
<evidence type="ECO:0000259" key="6">
    <source>
        <dbReference type="PROSITE" id="PS50114"/>
    </source>
</evidence>
<evidence type="ECO:0000256" key="1">
    <source>
        <dbReference type="ARBA" id="ARBA00022723"/>
    </source>
</evidence>
<dbReference type="AlphaFoldDB" id="A0A167DPJ2"/>
<dbReference type="SUPFAM" id="SSF57716">
    <property type="entry name" value="Glucocorticoid receptor-like (DNA-binding domain)"/>
    <property type="match status" value="1"/>
</dbReference>
<protein>
    <submittedName>
        <fullName evidence="7">Gat2p</fullName>
    </submittedName>
</protein>
<dbReference type="PANTHER" id="PTHR45658">
    <property type="entry name" value="GATA TRANSCRIPTION FACTOR"/>
    <property type="match status" value="1"/>
</dbReference>
<keyword evidence="1" id="KW-0479">Metal-binding</keyword>
<feature type="domain" description="GATA-type" evidence="6">
    <location>
        <begin position="367"/>
        <end position="421"/>
    </location>
</feature>
<dbReference type="Pfam" id="PF00320">
    <property type="entry name" value="GATA"/>
    <property type="match status" value="1"/>
</dbReference>
<dbReference type="EMBL" id="CP014501">
    <property type="protein sequence ID" value="ANB13141.1"/>
    <property type="molecule type" value="Genomic_DNA"/>
</dbReference>
<sequence>MSTATISSGGPVTGHNTVGINNSNGPNSPSRSNSSDYGSSQARQVDIHPNLKPLAVSSNGNSNPGSIASTPKLSNTSGPVSGGYFDQERKGPVHSIANNQSSYHDSERKSSMPYIRVPPLSGPGISNPQSNVPSPTSSQTISPTRATEMSRMSAPIGYTSAQPSGTNTPMYNSNQSYHMNAINTSLVYNQQQTQSPIHSVPPSTNVSYSNPFNNGMHNPHQHIDQGSVHPQHGNMVPPQDYNNHGQVVDTDPASHFTEIEDTASHLYHFVSTAKNDTEGPVLDNLHRLIERVRFAGEVLEHWYIRLYDHHKQIADAHQAQAQAQQQQQQQSNQYNNGYDFHRSHSQELDVDGNNNRRHSRKRTRSSPREEIHCHQCGITDTPEWRRGPDGARTLCNACGLYHAKLVKKKGETEAAEILRERKDFRASQANNNGNANSGSTSMTAGTVMGTNMPNTSLPIVSPRTPPSHVEQ</sequence>
<feature type="compositionally biased region" description="Low complexity" evidence="5">
    <location>
        <begin position="133"/>
        <end position="144"/>
    </location>
</feature>
<dbReference type="Proteomes" id="UP000189580">
    <property type="component" value="Chromosome a"/>
</dbReference>
<feature type="region of interest" description="Disordered" evidence="5">
    <location>
        <begin position="317"/>
        <end position="371"/>
    </location>
</feature>
<accession>A0A167DPJ2</accession>
<dbReference type="KEGG" id="slb:AWJ20_1422"/>
<dbReference type="GO" id="GO:0008270">
    <property type="term" value="F:zinc ion binding"/>
    <property type="evidence" value="ECO:0007669"/>
    <property type="project" value="UniProtKB-KW"/>
</dbReference>
<gene>
    <name evidence="7" type="primary">GAT2</name>
    <name evidence="7" type="ORF">AWJ20_1422</name>
</gene>
<dbReference type="InterPro" id="IPR000679">
    <property type="entry name" value="Znf_GATA"/>
</dbReference>
<organism evidence="7 8">
    <name type="scientific">Sugiyamaella lignohabitans</name>
    <dbReference type="NCBI Taxonomy" id="796027"/>
    <lineage>
        <taxon>Eukaryota</taxon>
        <taxon>Fungi</taxon>
        <taxon>Dikarya</taxon>
        <taxon>Ascomycota</taxon>
        <taxon>Saccharomycotina</taxon>
        <taxon>Dipodascomycetes</taxon>
        <taxon>Dipodascales</taxon>
        <taxon>Trichomonascaceae</taxon>
        <taxon>Sugiyamaella</taxon>
    </lineage>
</organism>
<dbReference type="RefSeq" id="XP_018735618.1">
    <property type="nucleotide sequence ID" value="XM_018878301.1"/>
</dbReference>
<feature type="compositionally biased region" description="Low complexity" evidence="5">
    <location>
        <begin position="318"/>
        <end position="330"/>
    </location>
</feature>
<feature type="compositionally biased region" description="Basic residues" evidence="5">
    <location>
        <begin position="355"/>
        <end position="365"/>
    </location>
</feature>
<dbReference type="CDD" id="cd00202">
    <property type="entry name" value="ZnF_GATA"/>
    <property type="match status" value="1"/>
</dbReference>
<keyword evidence="2 4" id="KW-0863">Zinc-finger</keyword>
<evidence type="ECO:0000256" key="3">
    <source>
        <dbReference type="ARBA" id="ARBA00022833"/>
    </source>
</evidence>
<dbReference type="Gene3D" id="3.30.50.10">
    <property type="entry name" value="Erythroid Transcription Factor GATA-1, subunit A"/>
    <property type="match status" value="1"/>
</dbReference>
<keyword evidence="3" id="KW-0862">Zinc</keyword>
<keyword evidence="8" id="KW-1185">Reference proteome</keyword>
<dbReference type="PROSITE" id="PS50114">
    <property type="entry name" value="GATA_ZN_FINGER_2"/>
    <property type="match status" value="1"/>
</dbReference>
<evidence type="ECO:0000256" key="4">
    <source>
        <dbReference type="PROSITE-ProRule" id="PRU00094"/>
    </source>
</evidence>
<evidence type="ECO:0000256" key="5">
    <source>
        <dbReference type="SAM" id="MobiDB-lite"/>
    </source>
</evidence>
<dbReference type="GO" id="GO:0043565">
    <property type="term" value="F:sequence-specific DNA binding"/>
    <property type="evidence" value="ECO:0007669"/>
    <property type="project" value="InterPro"/>
</dbReference>
<dbReference type="OrthoDB" id="2162994at2759"/>
<dbReference type="GeneID" id="30033223"/>
<evidence type="ECO:0000256" key="2">
    <source>
        <dbReference type="ARBA" id="ARBA00022771"/>
    </source>
</evidence>
<feature type="region of interest" description="Disordered" evidence="5">
    <location>
        <begin position="1"/>
        <end position="146"/>
    </location>
</feature>
<feature type="compositionally biased region" description="Polar residues" evidence="5">
    <location>
        <begin position="56"/>
        <end position="79"/>
    </location>
</feature>
<feature type="compositionally biased region" description="Low complexity" evidence="5">
    <location>
        <begin position="429"/>
        <end position="439"/>
    </location>
</feature>
<proteinExistence type="predicted"/>
<dbReference type="InterPro" id="IPR013088">
    <property type="entry name" value="Znf_NHR/GATA"/>
</dbReference>
<feature type="compositionally biased region" description="Low complexity" evidence="5">
    <location>
        <begin position="21"/>
        <end position="40"/>
    </location>
</feature>
<dbReference type="SMART" id="SM00401">
    <property type="entry name" value="ZnF_GATA"/>
    <property type="match status" value="1"/>
</dbReference>
<feature type="compositionally biased region" description="Polar residues" evidence="5">
    <location>
        <begin position="440"/>
        <end position="458"/>
    </location>
</feature>
<feature type="compositionally biased region" description="Polar residues" evidence="5">
    <location>
        <begin position="1"/>
        <end position="20"/>
    </location>
</feature>